<evidence type="ECO:0000313" key="3">
    <source>
        <dbReference type="Proteomes" id="UP001215598"/>
    </source>
</evidence>
<proteinExistence type="predicted"/>
<comment type="caution">
    <text evidence="2">The sequence shown here is derived from an EMBL/GenBank/DDBJ whole genome shotgun (WGS) entry which is preliminary data.</text>
</comment>
<protein>
    <submittedName>
        <fullName evidence="2">Uncharacterized protein</fullName>
    </submittedName>
</protein>
<dbReference type="AlphaFoldDB" id="A0AAD7NRM9"/>
<sequence>MAPSHLVNSGLARRAVIKRDEVPDAGKYAANTGPSLPTGVKIAIINPPNGQFTQRGALKLDCLRVPILPSKFSIEAASPVPRSNGNKGAPGGFAPRDFGPTRIHDANLEDRNILQDVSQSG</sequence>
<organism evidence="2 3">
    <name type="scientific">Mycena metata</name>
    <dbReference type="NCBI Taxonomy" id="1033252"/>
    <lineage>
        <taxon>Eukaryota</taxon>
        <taxon>Fungi</taxon>
        <taxon>Dikarya</taxon>
        <taxon>Basidiomycota</taxon>
        <taxon>Agaricomycotina</taxon>
        <taxon>Agaricomycetes</taxon>
        <taxon>Agaricomycetidae</taxon>
        <taxon>Agaricales</taxon>
        <taxon>Marasmiineae</taxon>
        <taxon>Mycenaceae</taxon>
        <taxon>Mycena</taxon>
    </lineage>
</organism>
<evidence type="ECO:0000313" key="2">
    <source>
        <dbReference type="EMBL" id="KAJ7772357.1"/>
    </source>
</evidence>
<gene>
    <name evidence="2" type="ORF">B0H16DRAFT_1451436</name>
</gene>
<dbReference type="Proteomes" id="UP001215598">
    <property type="component" value="Unassembled WGS sequence"/>
</dbReference>
<evidence type="ECO:0000256" key="1">
    <source>
        <dbReference type="SAM" id="MobiDB-lite"/>
    </source>
</evidence>
<name>A0AAD7NRM9_9AGAR</name>
<feature type="compositionally biased region" description="Basic and acidic residues" evidence="1">
    <location>
        <begin position="102"/>
        <end position="113"/>
    </location>
</feature>
<keyword evidence="3" id="KW-1185">Reference proteome</keyword>
<dbReference type="EMBL" id="JARKIB010000014">
    <property type="protein sequence ID" value="KAJ7772357.1"/>
    <property type="molecule type" value="Genomic_DNA"/>
</dbReference>
<accession>A0AAD7NRM9</accession>
<feature type="region of interest" description="Disordered" evidence="1">
    <location>
        <begin position="77"/>
        <end position="121"/>
    </location>
</feature>
<reference evidence="2" key="1">
    <citation type="submission" date="2023-03" db="EMBL/GenBank/DDBJ databases">
        <title>Massive genome expansion in bonnet fungi (Mycena s.s.) driven by repeated elements and novel gene families across ecological guilds.</title>
        <authorList>
            <consortium name="Lawrence Berkeley National Laboratory"/>
            <person name="Harder C.B."/>
            <person name="Miyauchi S."/>
            <person name="Viragh M."/>
            <person name="Kuo A."/>
            <person name="Thoen E."/>
            <person name="Andreopoulos B."/>
            <person name="Lu D."/>
            <person name="Skrede I."/>
            <person name="Drula E."/>
            <person name="Henrissat B."/>
            <person name="Morin E."/>
            <person name="Kohler A."/>
            <person name="Barry K."/>
            <person name="LaButti K."/>
            <person name="Morin E."/>
            <person name="Salamov A."/>
            <person name="Lipzen A."/>
            <person name="Mereny Z."/>
            <person name="Hegedus B."/>
            <person name="Baldrian P."/>
            <person name="Stursova M."/>
            <person name="Weitz H."/>
            <person name="Taylor A."/>
            <person name="Grigoriev I.V."/>
            <person name="Nagy L.G."/>
            <person name="Martin F."/>
            <person name="Kauserud H."/>
        </authorList>
    </citation>
    <scope>NUCLEOTIDE SEQUENCE</scope>
    <source>
        <strain evidence="2">CBHHK182m</strain>
    </source>
</reference>